<dbReference type="InterPro" id="IPR013087">
    <property type="entry name" value="Znf_C2H2_type"/>
</dbReference>
<dbReference type="PROSITE" id="PS00028">
    <property type="entry name" value="ZINC_FINGER_C2H2_1"/>
    <property type="match status" value="1"/>
</dbReference>
<accession>A0A421D5D5</accession>
<evidence type="ECO:0000313" key="4">
    <source>
        <dbReference type="Proteomes" id="UP000215289"/>
    </source>
</evidence>
<dbReference type="Gene3D" id="3.40.50.1580">
    <property type="entry name" value="Nucleoside phosphorylase domain"/>
    <property type="match status" value="1"/>
</dbReference>
<dbReference type="InterPro" id="IPR035994">
    <property type="entry name" value="Nucleoside_phosphorylase_sf"/>
</dbReference>
<keyword evidence="4" id="KW-1185">Reference proteome</keyword>
<dbReference type="STRING" id="1245748.A0A421D5D5"/>
<dbReference type="GO" id="GO:0003824">
    <property type="term" value="F:catalytic activity"/>
    <property type="evidence" value="ECO:0007669"/>
    <property type="project" value="InterPro"/>
</dbReference>
<sequence length="1972" mass="219281">MAKDRSEDAMQFSYAGDPPGPGMKTNQPHLWPFEDPADIVPDTIEADPVPESHQSPKLYVPSPNGMARLRGLEQKNTRIDSWISRTSLDAAADWGAVIFSDRELDEEEQQDRSQTESSSDCSVGGIAPDMVPERHIYGLPSSTQAHDAAFQNMSEPQLNDQVIGPGQPTIASRAARQFVRNAEEWGTVSHATTGGAFSRIGLEDARSLNSGFDLSHSADPEVATFDMFREEIIRLNPRIQPFLADRFADAQVRRYRRLAERRVIHTYQASHRACAYCTAQEDRAIRIEFATESQPSLPAVTVIPGIFPSWAPLPPVKEFPSHFECPICFDTRAFSEPSAWMDHICEDVAPYMCLFPECKSSGSFKTRKDLTRHEKQVHGQPVLWHCPLPACTYTTSQENAMIGHLQWTHHIPGGPSANIFTRQLMPVTSADVEFHRVLESCQLECVGTALDEPCRFCGNIYSTRQALQVHLAEHMEQIAMPVLKLLNRCGPPVLVFNEPEEEILAFPHATVVFPHDYNLTAVDTVPNHFHRKDVSSLQLAAVNGGYRFPDPSSPIKASDVSADWHKEVDAPPSLTAGTFTDSGYASTKHGMSIKARSGDVESVSQVAGEHLTRSNDPSDCITGAEPDPMEAAEDTEQAEVRSVYSDASSISDEKREMFISELAEEFANVVRPYQPDEESWQRISQLLPELLRGFAFRFGQNASSQMHRDVMVFIHKHRRNVATAFMDRCSEPDGADANGRDGDGMKMSLSELMFLWNSKIDRAMEGTPEECEKGLDTTMDTVEERQETLEDEAETGVQQDDEEQENDDHIDDEHKTTESPDLTVYRKIILEAPAFKTLVTALQRECLLVTPESDVMREISQKLLKHLPLNPRISRKRSAEIFTMKCTVNWDPITFLITQEYTQRPADAFETAITLTGSNRTAQAVPCGRYLSQTWPSTGEHIMALIKCLILRGFHVPQSGILPDGTEIVAELQGAPGDSSSMLYAEVTGMAYSIIETVEQLAWLGAALRSSPVESGVAYCRPVVDCSREVQGEGEAGWRAKHHCKIDYIFRTEENTEENSLIDFNGQCWQHLFRNPVVIEGYPIPRRPESAAAGLEIPLNMMAGLAQAHRISTFHGWTVLKGWSTLLVPTEQTDGLVFWHLKHRPDGERISFHECETFSPIKASIPALEKARHVLGWCTEMQFFGGAADASYNVRSSRLPGTSEDCLLGKANISSGHMISGGHPFSIGRKDIPLHISRHSYIRKLRWIAHKFVVLWDEGDKRGWLVNGTSALLHLVRAAMKHASEDHFKSYLLFDPDQLQESRRSHEPTAAVDVLMDPSNRALKVYQEKDDYIRFENQVEHFYDPLEKIIDHQYDAVQKRGLNYSNIPRAYLEGWDFHELAVEADPVHPRVAILESIGKSWVDFARSIHAVTLFGRGFGEIIKPTAGTCWQWARLPKGRYYLSACMSDLKDIMKTRGDPDSIPMKLVDNILWHNSDSSFVPCRCNGEDGETHSDFAQVLLPSSMAREMLQNMSRTADADLNNGGAVIFGQNSELKWFWGDTGEPSRKCEEVLMSQASPESPSHDSGIGKSVASSTSKISESMAGLCSGQRSVNRSLDEPQSGNAGSEDTGILSITSLHERSQDLVPEDYKVGIVCALYLELMAVRTLFDSEHEGLTITDNDPNYYALGRIGRHNVVAACLPDGEYGTNSATCVAWNMKRTFTGVKFCLLVGIGGGVPSSENDIRLGDVVVSRATGTLGGVLNYELGKALGKGGFQPHGCLPPAPGHLMSAVSDLRSDPRLSSRPLEPYLEQIASRNPEYRHPGAEKDRLFASDNIHLEQSGRRGSCESCASRGEVKRPARSSTHPKIHYGLIASGNKVVRDAEMRDQLANQYNVLCFEMEAAGVMLALPCLVIRGICDYADSHKNKNWQKYAAGAAAAYAKLLLSRVRPSLGQLEDQRADLESTSRYQPPKRERTASMAAIEPSLGPKRTRR</sequence>
<feature type="region of interest" description="Disordered" evidence="1">
    <location>
        <begin position="786"/>
        <end position="818"/>
    </location>
</feature>
<feature type="region of interest" description="Disordered" evidence="1">
    <location>
        <begin position="1551"/>
        <end position="1573"/>
    </location>
</feature>
<evidence type="ECO:0000259" key="2">
    <source>
        <dbReference type="PROSITE" id="PS00028"/>
    </source>
</evidence>
<organism evidence="3 4">
    <name type="scientific">Aspergillus turcosus</name>
    <dbReference type="NCBI Taxonomy" id="1245748"/>
    <lineage>
        <taxon>Eukaryota</taxon>
        <taxon>Fungi</taxon>
        <taxon>Dikarya</taxon>
        <taxon>Ascomycota</taxon>
        <taxon>Pezizomycotina</taxon>
        <taxon>Eurotiomycetes</taxon>
        <taxon>Eurotiomycetidae</taxon>
        <taxon>Eurotiales</taxon>
        <taxon>Aspergillaceae</taxon>
        <taxon>Aspergillus</taxon>
        <taxon>Aspergillus subgen. Fumigati</taxon>
    </lineage>
</organism>
<name>A0A421D5D5_9EURO</name>
<proteinExistence type="predicted"/>
<feature type="compositionally biased region" description="Acidic residues" evidence="1">
    <location>
        <begin position="789"/>
        <end position="810"/>
    </location>
</feature>
<reference evidence="3 4" key="1">
    <citation type="submission" date="2018-08" db="EMBL/GenBank/DDBJ databases">
        <title>Draft genome sequences of two Aspergillus turcosus clinical strains isolated from bronchoalveolar lavage fluid: one azole-susceptible and the other azole-resistant.</title>
        <authorList>
            <person name="Parent-Michaud M."/>
            <person name="Dufresne P.J."/>
            <person name="Fournier E."/>
            <person name="Martineau C."/>
            <person name="Moreira S."/>
            <person name="Perkins V."/>
            <person name="De Repentigny L."/>
            <person name="Dufresne S.F."/>
        </authorList>
    </citation>
    <scope>NUCLEOTIDE SEQUENCE [LARGE SCALE GENOMIC DNA]</scope>
    <source>
        <strain evidence="3">HMR AF 1038</strain>
    </source>
</reference>
<dbReference type="PANTHER" id="PTHR46082">
    <property type="entry name" value="ATP/GTP-BINDING PROTEIN-RELATED"/>
    <property type="match status" value="1"/>
</dbReference>
<dbReference type="InterPro" id="IPR000845">
    <property type="entry name" value="Nucleoside_phosphorylase_d"/>
</dbReference>
<dbReference type="OrthoDB" id="1658288at2759"/>
<dbReference type="SMART" id="SM00355">
    <property type="entry name" value="ZnF_C2H2"/>
    <property type="match status" value="3"/>
</dbReference>
<feature type="region of interest" description="Disordered" evidence="1">
    <location>
        <begin position="1"/>
        <end position="62"/>
    </location>
</feature>
<protein>
    <recommendedName>
        <fullName evidence="2">C2H2-type domain-containing protein</fullName>
    </recommendedName>
</protein>
<dbReference type="Proteomes" id="UP000215289">
    <property type="component" value="Unassembled WGS sequence"/>
</dbReference>
<dbReference type="SUPFAM" id="SSF53167">
    <property type="entry name" value="Purine and uridine phosphorylases"/>
    <property type="match status" value="1"/>
</dbReference>
<dbReference type="EMBL" id="NIDN02000081">
    <property type="protein sequence ID" value="RLL97339.1"/>
    <property type="molecule type" value="Genomic_DNA"/>
</dbReference>
<evidence type="ECO:0000256" key="1">
    <source>
        <dbReference type="SAM" id="MobiDB-lite"/>
    </source>
</evidence>
<gene>
    <name evidence="3" type="ORF">CFD26_105858</name>
</gene>
<dbReference type="PANTHER" id="PTHR46082:SF11">
    <property type="entry name" value="AAA+ ATPASE DOMAIN-CONTAINING PROTEIN-RELATED"/>
    <property type="match status" value="1"/>
</dbReference>
<feature type="region of interest" description="Disordered" evidence="1">
    <location>
        <begin position="103"/>
        <end position="127"/>
    </location>
</feature>
<dbReference type="GO" id="GO:0009116">
    <property type="term" value="P:nucleoside metabolic process"/>
    <property type="evidence" value="ECO:0007669"/>
    <property type="project" value="InterPro"/>
</dbReference>
<comment type="caution">
    <text evidence="3">The sequence shown here is derived from an EMBL/GenBank/DDBJ whole genome shotgun (WGS) entry which is preliminary data.</text>
</comment>
<dbReference type="InterPro" id="IPR053137">
    <property type="entry name" value="NLR-like"/>
</dbReference>
<dbReference type="Pfam" id="PF01048">
    <property type="entry name" value="PNP_UDP_1"/>
    <property type="match status" value="1"/>
</dbReference>
<evidence type="ECO:0000313" key="3">
    <source>
        <dbReference type="EMBL" id="RLL97339.1"/>
    </source>
</evidence>
<feature type="region of interest" description="Disordered" evidence="1">
    <location>
        <begin position="1935"/>
        <end position="1972"/>
    </location>
</feature>
<feature type="domain" description="C2H2-type" evidence="2">
    <location>
        <begin position="454"/>
        <end position="474"/>
    </location>
</feature>